<evidence type="ECO:0000313" key="1">
    <source>
        <dbReference type="EMBL" id="MBE1613204.1"/>
    </source>
</evidence>
<protein>
    <submittedName>
        <fullName evidence="1">Uncharacterized protein</fullName>
    </submittedName>
</protein>
<dbReference type="AlphaFoldDB" id="A0A927RFC3"/>
<dbReference type="Proteomes" id="UP000638648">
    <property type="component" value="Unassembled WGS sequence"/>
</dbReference>
<comment type="caution">
    <text evidence="1">The sequence shown here is derived from an EMBL/GenBank/DDBJ whole genome shotgun (WGS) entry which is preliminary data.</text>
</comment>
<dbReference type="RefSeq" id="WP_192756115.1">
    <property type="nucleotide sequence ID" value="NZ_BAABJL010000160.1"/>
</dbReference>
<name>A0A927RFC3_9ACTN</name>
<keyword evidence="2" id="KW-1185">Reference proteome</keyword>
<gene>
    <name evidence="1" type="ORF">HEB94_010052</name>
</gene>
<dbReference type="EMBL" id="JADBEM010000001">
    <property type="protein sequence ID" value="MBE1613204.1"/>
    <property type="molecule type" value="Genomic_DNA"/>
</dbReference>
<accession>A0A927RFC3</accession>
<proteinExistence type="predicted"/>
<sequence length="73" mass="7928">MPIRAAIESVRTRLGRQRASNRHRAGIPKERLAGVYTTTLAARAGGAAPQAKVPTTHTAQITGRRERLVARTQ</sequence>
<organism evidence="1 2">
    <name type="scientific">Actinopolymorpha pittospori</name>
    <dbReference type="NCBI Taxonomy" id="648752"/>
    <lineage>
        <taxon>Bacteria</taxon>
        <taxon>Bacillati</taxon>
        <taxon>Actinomycetota</taxon>
        <taxon>Actinomycetes</taxon>
        <taxon>Propionibacteriales</taxon>
        <taxon>Actinopolymorphaceae</taxon>
        <taxon>Actinopolymorpha</taxon>
    </lineage>
</organism>
<reference evidence="1" key="1">
    <citation type="submission" date="2020-10" db="EMBL/GenBank/DDBJ databases">
        <title>Sequencing the genomes of 1000 actinobacteria strains.</title>
        <authorList>
            <person name="Klenk H.-P."/>
        </authorList>
    </citation>
    <scope>NUCLEOTIDE SEQUENCE</scope>
    <source>
        <strain evidence="1">DSM 45354</strain>
    </source>
</reference>
<evidence type="ECO:0000313" key="2">
    <source>
        <dbReference type="Proteomes" id="UP000638648"/>
    </source>
</evidence>